<keyword evidence="3" id="KW-1133">Transmembrane helix</keyword>
<organism evidence="5 6">
    <name type="scientific">Sporothrix brasiliensis 5110</name>
    <dbReference type="NCBI Taxonomy" id="1398154"/>
    <lineage>
        <taxon>Eukaryota</taxon>
        <taxon>Fungi</taxon>
        <taxon>Dikarya</taxon>
        <taxon>Ascomycota</taxon>
        <taxon>Pezizomycotina</taxon>
        <taxon>Sordariomycetes</taxon>
        <taxon>Sordariomycetidae</taxon>
        <taxon>Ophiostomatales</taxon>
        <taxon>Ophiostomataceae</taxon>
        <taxon>Sporothrix</taxon>
    </lineage>
</organism>
<gene>
    <name evidence="5" type="ORF">SPBR_00764</name>
</gene>
<dbReference type="VEuPathDB" id="FungiDB:SPBR_00764"/>
<feature type="region of interest" description="Disordered" evidence="2">
    <location>
        <begin position="299"/>
        <end position="318"/>
    </location>
</feature>
<dbReference type="SMART" id="SM00212">
    <property type="entry name" value="UBCc"/>
    <property type="match status" value="1"/>
</dbReference>
<dbReference type="OrthoDB" id="1158011at2759"/>
<feature type="compositionally biased region" description="Low complexity" evidence="2">
    <location>
        <begin position="218"/>
        <end position="230"/>
    </location>
</feature>
<reference evidence="5 6" key="1">
    <citation type="journal article" date="2014" name="BMC Genomics">
        <title>Comparative genomics of the major fungal agents of human and animal Sporotrichosis: Sporothrix schenckii and Sporothrix brasiliensis.</title>
        <authorList>
            <person name="Teixeira M.M."/>
            <person name="de Almeida L.G."/>
            <person name="Kubitschek-Barreira P."/>
            <person name="Alves F.L."/>
            <person name="Kioshima E.S."/>
            <person name="Abadio A.K."/>
            <person name="Fernandes L."/>
            <person name="Derengowski L.S."/>
            <person name="Ferreira K.S."/>
            <person name="Souza R.C."/>
            <person name="Ruiz J.C."/>
            <person name="de Andrade N.C."/>
            <person name="Paes H.C."/>
            <person name="Nicola A.M."/>
            <person name="Albuquerque P."/>
            <person name="Gerber A.L."/>
            <person name="Martins V.P."/>
            <person name="Peconick L.D."/>
            <person name="Neto A.V."/>
            <person name="Chaucanez C.B."/>
            <person name="Silva P.A."/>
            <person name="Cunha O.L."/>
            <person name="de Oliveira F.F."/>
            <person name="dos Santos T.C."/>
            <person name="Barros A.L."/>
            <person name="Soares M.A."/>
            <person name="de Oliveira L.M."/>
            <person name="Marini M.M."/>
            <person name="Villalobos-Duno H."/>
            <person name="Cunha M.M."/>
            <person name="de Hoog S."/>
            <person name="da Silveira J.F."/>
            <person name="Henrissat B."/>
            <person name="Nino-Vega G.A."/>
            <person name="Cisalpino P.S."/>
            <person name="Mora-Montes H.M."/>
            <person name="Almeida S.R."/>
            <person name="Stajich J.E."/>
            <person name="Lopes-Bezerra L.M."/>
            <person name="Vasconcelos A.T."/>
            <person name="Felipe M.S."/>
        </authorList>
    </citation>
    <scope>NUCLEOTIDE SEQUENCE [LARGE SCALE GENOMIC DNA]</scope>
    <source>
        <strain evidence="5 6">5110</strain>
    </source>
</reference>
<evidence type="ECO:0000313" key="5">
    <source>
        <dbReference type="EMBL" id="KIH90884.1"/>
    </source>
</evidence>
<dbReference type="PANTHER" id="PTHR24067">
    <property type="entry name" value="UBIQUITIN-CONJUGATING ENZYME E2"/>
    <property type="match status" value="1"/>
</dbReference>
<evidence type="ECO:0000256" key="3">
    <source>
        <dbReference type="SAM" id="Phobius"/>
    </source>
</evidence>
<evidence type="ECO:0000259" key="4">
    <source>
        <dbReference type="PROSITE" id="PS50127"/>
    </source>
</evidence>
<keyword evidence="1" id="KW-0833">Ubl conjugation pathway</keyword>
<feature type="region of interest" description="Disordered" evidence="2">
    <location>
        <begin position="195"/>
        <end position="280"/>
    </location>
</feature>
<protein>
    <submittedName>
        <fullName evidence="5">Ubiquitin-conjugating enzyme E2 J1</fullName>
    </submittedName>
</protein>
<dbReference type="AlphaFoldDB" id="A0A0C2EWC8"/>
<dbReference type="FunFam" id="3.10.110.10:FF:000093">
    <property type="entry name" value="Ubiquitin conjugating enzyme (UbcF), putative"/>
    <property type="match status" value="1"/>
</dbReference>
<dbReference type="InterPro" id="IPR000608">
    <property type="entry name" value="UBC"/>
</dbReference>
<dbReference type="CDD" id="cd23799">
    <property type="entry name" value="UBCc_UBE2J"/>
    <property type="match status" value="1"/>
</dbReference>
<dbReference type="InterPro" id="IPR050113">
    <property type="entry name" value="Ub_conjugating_enzyme"/>
</dbReference>
<feature type="compositionally biased region" description="Pro residues" evidence="2">
    <location>
        <begin position="243"/>
        <end position="254"/>
    </location>
</feature>
<evidence type="ECO:0000256" key="2">
    <source>
        <dbReference type="SAM" id="MobiDB-lite"/>
    </source>
</evidence>
<keyword evidence="3" id="KW-0472">Membrane</keyword>
<keyword evidence="6" id="KW-1185">Reference proteome</keyword>
<keyword evidence="3" id="KW-0812">Transmembrane</keyword>
<dbReference type="InterPro" id="IPR016135">
    <property type="entry name" value="UBQ-conjugating_enzyme/RWD"/>
</dbReference>
<evidence type="ECO:0000256" key="1">
    <source>
        <dbReference type="ARBA" id="ARBA00022786"/>
    </source>
</evidence>
<dbReference type="Gene3D" id="3.10.110.10">
    <property type="entry name" value="Ubiquitin Conjugating Enzyme"/>
    <property type="match status" value="1"/>
</dbReference>
<proteinExistence type="predicted"/>
<dbReference type="PROSITE" id="PS50127">
    <property type="entry name" value="UBC_2"/>
    <property type="match status" value="1"/>
</dbReference>
<dbReference type="HOGENOM" id="CLU_041481_0_3_1"/>
<dbReference type="SUPFAM" id="SSF54495">
    <property type="entry name" value="UBC-like"/>
    <property type="match status" value="1"/>
</dbReference>
<name>A0A0C2EWC8_9PEZI</name>
<evidence type="ECO:0000313" key="6">
    <source>
        <dbReference type="Proteomes" id="UP000031575"/>
    </source>
</evidence>
<feature type="transmembrane region" description="Helical" evidence="3">
    <location>
        <begin position="328"/>
        <end position="349"/>
    </location>
</feature>
<accession>A0A0C2EWC8</accession>
<dbReference type="EMBL" id="AWTV01000008">
    <property type="protein sequence ID" value="KIH90884.1"/>
    <property type="molecule type" value="Genomic_DNA"/>
</dbReference>
<dbReference type="RefSeq" id="XP_040618894.1">
    <property type="nucleotide sequence ID" value="XM_040759083.1"/>
</dbReference>
<dbReference type="Pfam" id="PF00179">
    <property type="entry name" value="UQ_con"/>
    <property type="match status" value="1"/>
</dbReference>
<dbReference type="GeneID" id="63674004"/>
<comment type="caution">
    <text evidence="5">The sequence shown here is derived from an EMBL/GenBank/DDBJ whole genome shotgun (WGS) entry which is preliminary data.</text>
</comment>
<feature type="domain" description="UBC core" evidence="4">
    <location>
        <begin position="11"/>
        <end position="159"/>
    </location>
</feature>
<dbReference type="Proteomes" id="UP000031575">
    <property type="component" value="Unassembled WGS sequence"/>
</dbReference>
<sequence length="350" mass="36426">MATSRRNAKSPTIRRILREAQELAASPSADLAAAPLETDLFEWHFTLRGPPNSVYSEGIYHGRIVLPPTYPLRPPSFRFVTPSGRFEANREICLSISGHHEETWQPAWGLRTALVALRSFMETDPKGQVGGVEASDTVRRRLASESASFVCTGCGGRTNAAILEASAAEEAAAGGSAATKEADVVPAELKLVFRDELPTPQTAPARAALEGSGGSGGPTAPAAAPATTTPTPAPTTPLEGQLPSPPPPPPPPAAPAHAVPAPTPTIALPDTQPAAGAVAAPPAPASGLTIAAGRVARRMQPQTAAPVPGQRDMRRRVRPNSDEAVPVWVDRTIVVLSVVLGAMLLRLVFG</sequence>